<evidence type="ECO:0000256" key="3">
    <source>
        <dbReference type="ARBA" id="ARBA00022737"/>
    </source>
</evidence>
<gene>
    <name evidence="11" type="ORF">LOTGIDRAFT_165679</name>
</gene>
<dbReference type="HOGENOM" id="CLU_1031673_0_0_1"/>
<evidence type="ECO:0000256" key="2">
    <source>
        <dbReference type="ARBA" id="ARBA00022723"/>
    </source>
</evidence>
<accession>V3ZV42</accession>
<keyword evidence="6" id="KW-0238">DNA-binding</keyword>
<dbReference type="Pfam" id="PF00096">
    <property type="entry name" value="zf-C2H2"/>
    <property type="match status" value="2"/>
</dbReference>
<reference evidence="11 12" key="1">
    <citation type="journal article" date="2013" name="Nature">
        <title>Insights into bilaterian evolution from three spiralian genomes.</title>
        <authorList>
            <person name="Simakov O."/>
            <person name="Marletaz F."/>
            <person name="Cho S.J."/>
            <person name="Edsinger-Gonzales E."/>
            <person name="Havlak P."/>
            <person name="Hellsten U."/>
            <person name="Kuo D.H."/>
            <person name="Larsson T."/>
            <person name="Lv J."/>
            <person name="Arendt D."/>
            <person name="Savage R."/>
            <person name="Osoegawa K."/>
            <person name="de Jong P."/>
            <person name="Grimwood J."/>
            <person name="Chapman J.A."/>
            <person name="Shapiro H."/>
            <person name="Aerts A."/>
            <person name="Otillar R.P."/>
            <person name="Terry A.Y."/>
            <person name="Boore J.L."/>
            <person name="Grigoriev I.V."/>
            <person name="Lindberg D.R."/>
            <person name="Seaver E.C."/>
            <person name="Weisblat D.A."/>
            <person name="Putnam N.H."/>
            <person name="Rokhsar D.S."/>
        </authorList>
    </citation>
    <scope>NUCLEOTIDE SEQUENCE [LARGE SCALE GENOMIC DNA]</scope>
</reference>
<dbReference type="PANTHER" id="PTHR19818:SF166">
    <property type="entry name" value="C2H2-TYPE DOMAIN-CONTAINING PROTEIN"/>
    <property type="match status" value="1"/>
</dbReference>
<dbReference type="PANTHER" id="PTHR19818">
    <property type="entry name" value="ZINC FINGER PROTEIN ZIC AND GLI"/>
    <property type="match status" value="1"/>
</dbReference>
<feature type="domain" description="C2H2-type" evidence="10">
    <location>
        <begin position="63"/>
        <end position="90"/>
    </location>
</feature>
<dbReference type="InterPro" id="IPR013087">
    <property type="entry name" value="Znf_C2H2_type"/>
</dbReference>
<evidence type="ECO:0000256" key="4">
    <source>
        <dbReference type="ARBA" id="ARBA00022771"/>
    </source>
</evidence>
<dbReference type="SMART" id="SM00355">
    <property type="entry name" value="ZnF_C2H2"/>
    <property type="match status" value="3"/>
</dbReference>
<dbReference type="STRING" id="225164.V3ZV42"/>
<dbReference type="GO" id="GO:0000978">
    <property type="term" value="F:RNA polymerase II cis-regulatory region sequence-specific DNA binding"/>
    <property type="evidence" value="ECO:0007669"/>
    <property type="project" value="TreeGrafter"/>
</dbReference>
<dbReference type="InterPro" id="IPR036236">
    <property type="entry name" value="Znf_C2H2_sf"/>
</dbReference>
<dbReference type="SUPFAM" id="SSF57667">
    <property type="entry name" value="beta-beta-alpha zinc fingers"/>
    <property type="match status" value="2"/>
</dbReference>
<dbReference type="OMA" id="HEAMQGE"/>
<keyword evidence="7" id="KW-0539">Nucleus</keyword>
<dbReference type="GO" id="GO:0000981">
    <property type="term" value="F:DNA-binding transcription factor activity, RNA polymerase II-specific"/>
    <property type="evidence" value="ECO:0007669"/>
    <property type="project" value="TreeGrafter"/>
</dbReference>
<protein>
    <recommendedName>
        <fullName evidence="10">C2H2-type domain-containing protein</fullName>
    </recommendedName>
</protein>
<dbReference type="RefSeq" id="XP_009060967.1">
    <property type="nucleotide sequence ID" value="XM_009062719.1"/>
</dbReference>
<dbReference type="FunFam" id="3.30.160.60:FF:000045">
    <property type="entry name" value="ZFP69 zinc finger protein B"/>
    <property type="match status" value="1"/>
</dbReference>
<dbReference type="GeneID" id="20240156"/>
<dbReference type="GO" id="GO:0008270">
    <property type="term" value="F:zinc ion binding"/>
    <property type="evidence" value="ECO:0007669"/>
    <property type="project" value="UniProtKB-KW"/>
</dbReference>
<dbReference type="FunFam" id="3.30.160.60:FF:000125">
    <property type="entry name" value="Putative zinc finger protein 143"/>
    <property type="match status" value="1"/>
</dbReference>
<dbReference type="PROSITE" id="PS00028">
    <property type="entry name" value="ZINC_FINGER_C2H2_1"/>
    <property type="match status" value="2"/>
</dbReference>
<dbReference type="Gene3D" id="3.30.160.60">
    <property type="entry name" value="Classic Zinc Finger"/>
    <property type="match status" value="3"/>
</dbReference>
<comment type="subcellular location">
    <subcellularLocation>
        <location evidence="1">Nucleus</location>
    </subcellularLocation>
</comment>
<evidence type="ECO:0000256" key="6">
    <source>
        <dbReference type="ARBA" id="ARBA00023125"/>
    </source>
</evidence>
<dbReference type="Proteomes" id="UP000030746">
    <property type="component" value="Unassembled WGS sequence"/>
</dbReference>
<evidence type="ECO:0000313" key="11">
    <source>
        <dbReference type="EMBL" id="ESO88247.1"/>
    </source>
</evidence>
<evidence type="ECO:0000313" key="12">
    <source>
        <dbReference type="Proteomes" id="UP000030746"/>
    </source>
</evidence>
<dbReference type="GO" id="GO:0045944">
    <property type="term" value="P:positive regulation of transcription by RNA polymerase II"/>
    <property type="evidence" value="ECO:0007669"/>
    <property type="project" value="UniProtKB-ARBA"/>
</dbReference>
<evidence type="ECO:0000256" key="7">
    <source>
        <dbReference type="ARBA" id="ARBA00023242"/>
    </source>
</evidence>
<dbReference type="CTD" id="20240156"/>
<feature type="region of interest" description="Disordered" evidence="9">
    <location>
        <begin position="17"/>
        <end position="43"/>
    </location>
</feature>
<name>V3ZV42_LOTGI</name>
<dbReference type="GO" id="GO:0005634">
    <property type="term" value="C:nucleus"/>
    <property type="evidence" value="ECO:0007669"/>
    <property type="project" value="UniProtKB-SubCell"/>
</dbReference>
<organism evidence="11 12">
    <name type="scientific">Lottia gigantea</name>
    <name type="common">Giant owl limpet</name>
    <dbReference type="NCBI Taxonomy" id="225164"/>
    <lineage>
        <taxon>Eukaryota</taxon>
        <taxon>Metazoa</taxon>
        <taxon>Spiralia</taxon>
        <taxon>Lophotrochozoa</taxon>
        <taxon>Mollusca</taxon>
        <taxon>Gastropoda</taxon>
        <taxon>Patellogastropoda</taxon>
        <taxon>Lottioidea</taxon>
        <taxon>Lottiidae</taxon>
        <taxon>Lottia</taxon>
    </lineage>
</organism>
<dbReference type="OrthoDB" id="3437960at2759"/>
<evidence type="ECO:0000256" key="1">
    <source>
        <dbReference type="ARBA" id="ARBA00004123"/>
    </source>
</evidence>
<feature type="domain" description="C2H2-type" evidence="10">
    <location>
        <begin position="127"/>
        <end position="156"/>
    </location>
</feature>
<sequence length="270" mass="30181">MHPINWSNGIHLVQLSTEDEGDSSTSDNGDSSRENSLNIKRGRPRSDAISTLISEGVSSESDIRCKICGRVFPREKSLQAHLRTHTGRSSQVLRLVVPGQFTVIKSHVTLTRSIDNLEYEARRERPYKCNFNGCGKAFCQSGQLKTHQRLHTGEKPFKCSVEGCSSRFTHANRHCSDHPYASLQRQKSSLHTPSSSPSKSLAPLVEVEVASPIKRWLARHEAMACDDSFSKVSSSHKRKLEDTISVQDISPNKVAKQRYELLYNLPSIPA</sequence>
<keyword evidence="5" id="KW-0862">Zinc</keyword>
<evidence type="ECO:0000256" key="5">
    <source>
        <dbReference type="ARBA" id="ARBA00022833"/>
    </source>
</evidence>
<dbReference type="InterPro" id="IPR050329">
    <property type="entry name" value="GLI_C2H2-zinc-finger"/>
</dbReference>
<keyword evidence="2" id="KW-0479">Metal-binding</keyword>
<proteinExistence type="predicted"/>
<dbReference type="EMBL" id="KB202719">
    <property type="protein sequence ID" value="ESO88247.1"/>
    <property type="molecule type" value="Genomic_DNA"/>
</dbReference>
<evidence type="ECO:0000256" key="9">
    <source>
        <dbReference type="SAM" id="MobiDB-lite"/>
    </source>
</evidence>
<dbReference type="AlphaFoldDB" id="V3ZV42"/>
<evidence type="ECO:0000259" key="10">
    <source>
        <dbReference type="PROSITE" id="PS50157"/>
    </source>
</evidence>
<keyword evidence="12" id="KW-1185">Reference proteome</keyword>
<keyword evidence="3" id="KW-0677">Repeat</keyword>
<keyword evidence="4 8" id="KW-0863">Zinc-finger</keyword>
<evidence type="ECO:0000256" key="8">
    <source>
        <dbReference type="PROSITE-ProRule" id="PRU00042"/>
    </source>
</evidence>
<dbReference type="KEGG" id="lgi:LOTGIDRAFT_165679"/>
<dbReference type="PROSITE" id="PS50157">
    <property type="entry name" value="ZINC_FINGER_C2H2_2"/>
    <property type="match status" value="2"/>
</dbReference>